<dbReference type="InterPro" id="IPR002178">
    <property type="entry name" value="PTS_EIIA_type-2_dom"/>
</dbReference>
<dbReference type="InterPro" id="IPR011608">
    <property type="entry name" value="PRD"/>
</dbReference>
<dbReference type="InterPro" id="IPR016152">
    <property type="entry name" value="PTrfase/Anion_transptr"/>
</dbReference>
<evidence type="ECO:0000313" key="8">
    <source>
        <dbReference type="Proteomes" id="UP000004830"/>
    </source>
</evidence>
<dbReference type="HOGENOM" id="CLU_013442_5_2_11"/>
<name>G1WH68_9ACTN</name>
<keyword evidence="1" id="KW-0677">Repeat</keyword>
<evidence type="ECO:0000256" key="3">
    <source>
        <dbReference type="ARBA" id="ARBA00023159"/>
    </source>
</evidence>
<dbReference type="SUPFAM" id="SSF63520">
    <property type="entry name" value="PTS-regulatory domain, PRD"/>
    <property type="match status" value="2"/>
</dbReference>
<dbReference type="GeneID" id="62758545"/>
<dbReference type="PANTHER" id="PTHR30185:SF12">
    <property type="entry name" value="TRANSCRIPTIONAL REGULATOR MANR"/>
    <property type="match status" value="1"/>
</dbReference>
<dbReference type="Proteomes" id="UP000004830">
    <property type="component" value="Unassembled WGS sequence"/>
</dbReference>
<dbReference type="InterPro" id="IPR007737">
    <property type="entry name" value="Mga_HTH"/>
</dbReference>
<keyword evidence="8" id="KW-1185">Reference proteome</keyword>
<sequence>MLHNESHIAFLRYLLQQGTPVTAKNISAKLGVSVRTVKNYAAAINDAAPSRVVFSSASGYHVERSRAVALMGDENGEIPRTYRDRAVTILRRLTVENCDSLDLYELCSELCVSYSTLKNDISKMNREYGASGIHLNVENGKLILVGNEPDKRKLISKIIFTESSGSIITPSILKRSFPGSQVDAVTRIVRHVFSESGYYLNDFSYMNLVLHVLILVARIRSDESADALDSNAPDNKKGDLACAALCDALEREFSIKLNDNERRNVRSLVSANAYFIATGNFAELRQTAGDRAVNLTLEIVAAVRDSYAIDLASEDFLVAFTMHLKSMMQRVDRGTVAPCPMLETIKRECPLTFDIAACIAIKLQPYAHSQFSDDEIAYIALHVGAEIERQKLSSDKVTCALVCPKYRGMAENLYNKLLIQFGNRITIVRAVSFEDEVDCNGIDLILSTVHLNHPHECHSIVVNPLSWQQSQTLISSILDQIVLERKTRLLRDSFNRYFRADHFFVDLPPTLLERDALLDELCNALENSACTTPEFRYGVKRREEMSSTAFGNIAIPHSVQADAIESCIAIAVSPHGITWGNDRVTAVLLVAMSGIEMDTFRSVHEALTLLFSDSEFIQRLCSVHTFDEFHQLVLATTIT</sequence>
<accession>G1WH68</accession>
<dbReference type="Pfam" id="PF00359">
    <property type="entry name" value="PTS_EIIA_2"/>
    <property type="match status" value="1"/>
</dbReference>
<dbReference type="PATRIC" id="fig|742742.3.peg.763"/>
<evidence type="ECO:0000259" key="5">
    <source>
        <dbReference type="PROSITE" id="PS51094"/>
    </source>
</evidence>
<dbReference type="InterPro" id="IPR036388">
    <property type="entry name" value="WH-like_DNA-bd_sf"/>
</dbReference>
<feature type="domain" description="PTS EIIA type-2" evidence="5">
    <location>
        <begin position="496"/>
        <end position="636"/>
    </location>
</feature>
<dbReference type="InterPro" id="IPR050661">
    <property type="entry name" value="BglG_antiterminators"/>
</dbReference>
<dbReference type="PANTHER" id="PTHR30185">
    <property type="entry name" value="CRYPTIC BETA-GLUCOSIDE BGL OPERON ANTITERMINATOR"/>
    <property type="match status" value="1"/>
</dbReference>
<dbReference type="Pfam" id="PF08279">
    <property type="entry name" value="HTH_11"/>
    <property type="match status" value="1"/>
</dbReference>
<keyword evidence="3" id="KW-0010">Activator</keyword>
<dbReference type="OrthoDB" id="3175596at2"/>
<dbReference type="PROSITE" id="PS51094">
    <property type="entry name" value="PTS_EIIA_TYPE_2"/>
    <property type="match status" value="1"/>
</dbReference>
<evidence type="ECO:0000313" key="7">
    <source>
        <dbReference type="EMBL" id="EGX67087.1"/>
    </source>
</evidence>
<dbReference type="InterPro" id="IPR036634">
    <property type="entry name" value="PRD_sf"/>
</dbReference>
<evidence type="ECO:0000259" key="6">
    <source>
        <dbReference type="PROSITE" id="PS51372"/>
    </source>
</evidence>
<feature type="domain" description="PRD" evidence="6">
    <location>
        <begin position="287"/>
        <end position="393"/>
    </location>
</feature>
<dbReference type="GO" id="GO:0006355">
    <property type="term" value="P:regulation of DNA-templated transcription"/>
    <property type="evidence" value="ECO:0007669"/>
    <property type="project" value="InterPro"/>
</dbReference>
<keyword evidence="4" id="KW-0804">Transcription</keyword>
<dbReference type="Pfam" id="PF05043">
    <property type="entry name" value="Mga"/>
    <property type="match status" value="1"/>
</dbReference>
<dbReference type="RefSeq" id="WP_009140824.1">
    <property type="nucleotide sequence ID" value="NZ_JH126468.1"/>
</dbReference>
<dbReference type="eggNOG" id="COG3711">
    <property type="taxonomic scope" value="Bacteria"/>
</dbReference>
<dbReference type="STRING" id="742742.HMPREF9452_00789"/>
<dbReference type="SUPFAM" id="SSF55804">
    <property type="entry name" value="Phoshotransferase/anion transport protein"/>
    <property type="match status" value="1"/>
</dbReference>
<comment type="caution">
    <text evidence="7">The sequence shown here is derived from an EMBL/GenBank/DDBJ whole genome shotgun (WGS) entry which is preliminary data.</text>
</comment>
<evidence type="ECO:0000256" key="1">
    <source>
        <dbReference type="ARBA" id="ARBA00022737"/>
    </source>
</evidence>
<reference evidence="7 8" key="1">
    <citation type="submission" date="2011-06" db="EMBL/GenBank/DDBJ databases">
        <title>The Genome Sequence of Collinsella tanakaei YIT 12063.</title>
        <authorList>
            <consortium name="The Broad Institute Genome Sequencing Platform"/>
            <person name="Earl A."/>
            <person name="Ward D."/>
            <person name="Feldgarden M."/>
            <person name="Gevers D."/>
            <person name="Morotomi M."/>
            <person name="Young S.K."/>
            <person name="Zeng Q."/>
            <person name="Gargeya S."/>
            <person name="Fitzgerald M."/>
            <person name="Haas B."/>
            <person name="Abouelleil A."/>
            <person name="Alvarado L."/>
            <person name="Arachchi H.M."/>
            <person name="Berlin A."/>
            <person name="Brown A."/>
            <person name="Chapman S.B."/>
            <person name="Chen Z."/>
            <person name="Dunbar C."/>
            <person name="Freedman E."/>
            <person name="Gearin G."/>
            <person name="Gellesch M."/>
            <person name="Goldberg J."/>
            <person name="Griggs A."/>
            <person name="Gujja S."/>
            <person name="Heiman D."/>
            <person name="Howarth C."/>
            <person name="Larson L."/>
            <person name="Lui A."/>
            <person name="MacDonald P.J.P."/>
            <person name="Mehta T."/>
            <person name="Montmayeur A."/>
            <person name="Murphy C."/>
            <person name="Neiman D."/>
            <person name="Pearson M."/>
            <person name="Priest M."/>
            <person name="Roberts A."/>
            <person name="Saif S."/>
            <person name="Shea T."/>
            <person name="Shenoy N."/>
            <person name="Sisk P."/>
            <person name="Stolte C."/>
            <person name="Sykes S."/>
            <person name="Wortman J."/>
            <person name="Nusbaum C."/>
            <person name="Birren B."/>
        </authorList>
    </citation>
    <scope>NUCLEOTIDE SEQUENCE [LARGE SCALE GENOMIC DNA]</scope>
    <source>
        <strain evidence="7 8">YIT 12063</strain>
    </source>
</reference>
<dbReference type="Gene3D" id="3.40.930.10">
    <property type="entry name" value="Mannitol-specific EII, Chain A"/>
    <property type="match status" value="1"/>
</dbReference>
<dbReference type="EMBL" id="ADLS01000009">
    <property type="protein sequence ID" value="EGX67087.1"/>
    <property type="molecule type" value="Genomic_DNA"/>
</dbReference>
<dbReference type="Gene3D" id="1.10.1790.10">
    <property type="entry name" value="PRD domain"/>
    <property type="match status" value="1"/>
</dbReference>
<proteinExistence type="predicted"/>
<evidence type="ECO:0000256" key="2">
    <source>
        <dbReference type="ARBA" id="ARBA00023015"/>
    </source>
</evidence>
<protein>
    <submittedName>
        <fullName evidence="7">Uncharacterized protein</fullName>
    </submittedName>
</protein>
<dbReference type="PROSITE" id="PS51372">
    <property type="entry name" value="PRD_2"/>
    <property type="match status" value="1"/>
</dbReference>
<gene>
    <name evidence="7" type="ORF">HMPREF9452_00789</name>
</gene>
<dbReference type="Pfam" id="PF00874">
    <property type="entry name" value="PRD"/>
    <property type="match status" value="1"/>
</dbReference>
<dbReference type="InterPro" id="IPR013196">
    <property type="entry name" value="HTH_11"/>
</dbReference>
<organism evidence="7 8">
    <name type="scientific">Collinsella tanakaei YIT 12063</name>
    <dbReference type="NCBI Taxonomy" id="742742"/>
    <lineage>
        <taxon>Bacteria</taxon>
        <taxon>Bacillati</taxon>
        <taxon>Actinomycetota</taxon>
        <taxon>Coriobacteriia</taxon>
        <taxon>Coriobacteriales</taxon>
        <taxon>Coriobacteriaceae</taxon>
        <taxon>Collinsella</taxon>
    </lineage>
</organism>
<evidence type="ECO:0000256" key="4">
    <source>
        <dbReference type="ARBA" id="ARBA00023163"/>
    </source>
</evidence>
<dbReference type="AlphaFoldDB" id="G1WH68"/>
<dbReference type="Gene3D" id="1.10.10.10">
    <property type="entry name" value="Winged helix-like DNA-binding domain superfamily/Winged helix DNA-binding domain"/>
    <property type="match status" value="1"/>
</dbReference>
<keyword evidence="2" id="KW-0805">Transcription regulation</keyword>
<dbReference type="eggNOG" id="COG1762">
    <property type="taxonomic scope" value="Bacteria"/>
</dbReference>